<proteinExistence type="inferred from homology"/>
<dbReference type="Pfam" id="PF00521">
    <property type="entry name" value="DNA_topoisoIV"/>
    <property type="match status" value="1"/>
</dbReference>
<dbReference type="Proteomes" id="UP000516380">
    <property type="component" value="Chromosome"/>
</dbReference>
<dbReference type="InterPro" id="IPR006691">
    <property type="entry name" value="GyrA/parC_rep"/>
</dbReference>
<evidence type="ECO:0000256" key="11">
    <source>
        <dbReference type="ARBA" id="ARBA00023235"/>
    </source>
</evidence>
<dbReference type="Gene3D" id="1.10.268.10">
    <property type="entry name" value="Topoisomerase, domain 3"/>
    <property type="match status" value="1"/>
</dbReference>
<dbReference type="GO" id="GO:0003677">
    <property type="term" value="F:DNA binding"/>
    <property type="evidence" value="ECO:0007669"/>
    <property type="project" value="UniProtKB-UniRule"/>
</dbReference>
<reference evidence="16 17" key="1">
    <citation type="submission" date="2020-07" db="EMBL/GenBank/DDBJ databases">
        <title>Mycobacterium kansasii (former subtype) with zoonotic potential isolated from diseased indoor pet cat, Japan.</title>
        <authorList>
            <person name="Fukano H."/>
            <person name="Terazono T."/>
            <person name="Hoshino Y."/>
        </authorList>
    </citation>
    <scope>NUCLEOTIDE SEQUENCE [LARGE SCALE GENOMIC DNA]</scope>
    <source>
        <strain evidence="16 17">Kuro-I</strain>
    </source>
</reference>
<dbReference type="Gene3D" id="2.170.16.10">
    <property type="entry name" value="Hedgehog/Intein (Hint) domain"/>
    <property type="match status" value="1"/>
</dbReference>
<dbReference type="PROSITE" id="PS50819">
    <property type="entry name" value="INTEIN_ENDONUCLEASE"/>
    <property type="match status" value="1"/>
</dbReference>
<evidence type="ECO:0000256" key="10">
    <source>
        <dbReference type="ARBA" id="ARBA00023125"/>
    </source>
</evidence>
<dbReference type="Pfam" id="PF14528">
    <property type="entry name" value="LAGLIDADG_3"/>
    <property type="match status" value="1"/>
</dbReference>
<dbReference type="PANTHER" id="PTHR43493">
    <property type="entry name" value="DNA GYRASE/TOPOISOMERASE SUBUNIT A"/>
    <property type="match status" value="1"/>
</dbReference>
<dbReference type="InterPro" id="IPR013760">
    <property type="entry name" value="Topo_IIA-like_dom_sf"/>
</dbReference>
<dbReference type="SUPFAM" id="SSF51294">
    <property type="entry name" value="Hedgehog/intein (Hint) domain"/>
    <property type="match status" value="1"/>
</dbReference>
<dbReference type="InterPro" id="IPR027434">
    <property type="entry name" value="Homing_endonucl"/>
</dbReference>
<name>A0A7G1IRP4_MYCKA</name>
<keyword evidence="11 12" id="KW-0413">Isomerase</keyword>
<dbReference type="InterPro" id="IPR030934">
    <property type="entry name" value="Intein_C"/>
</dbReference>
<dbReference type="PROSITE" id="PS50818">
    <property type="entry name" value="INTEIN_C_TER"/>
    <property type="match status" value="1"/>
</dbReference>
<dbReference type="SUPFAM" id="SSF56719">
    <property type="entry name" value="Type II DNA topoisomerase"/>
    <property type="match status" value="1"/>
</dbReference>
<dbReference type="Gene3D" id="3.90.199.10">
    <property type="entry name" value="Topoisomerase II, domain 5"/>
    <property type="match status" value="1"/>
</dbReference>
<evidence type="ECO:0000256" key="13">
    <source>
        <dbReference type="SAM" id="Coils"/>
    </source>
</evidence>
<keyword evidence="7" id="KW-0067">ATP-binding</keyword>
<dbReference type="InterPro" id="IPR013757">
    <property type="entry name" value="Topo_IIA_A_a_sf"/>
</dbReference>
<dbReference type="InterPro" id="IPR035516">
    <property type="entry name" value="Gyrase/topoIV_suA_C"/>
</dbReference>
<keyword evidence="6" id="KW-0068">Autocatalytic cleavage</keyword>
<keyword evidence="9 12" id="KW-0799">Topoisomerase</keyword>
<evidence type="ECO:0000256" key="9">
    <source>
        <dbReference type="ARBA" id="ARBA00023029"/>
    </source>
</evidence>
<keyword evidence="4" id="KW-0963">Cytoplasm</keyword>
<keyword evidence="5" id="KW-0547">Nucleotide-binding</keyword>
<evidence type="ECO:0000313" key="17">
    <source>
        <dbReference type="Proteomes" id="UP000516380"/>
    </source>
</evidence>
<protein>
    <recommendedName>
        <fullName evidence="3">DNA topoisomerase (ATP-hydrolyzing)</fullName>
        <ecNumber evidence="3">5.6.2.2</ecNumber>
    </recommendedName>
</protein>
<dbReference type="PANTHER" id="PTHR43493:SF5">
    <property type="entry name" value="DNA GYRASE SUBUNIT A, CHLOROPLASTIC_MITOCHONDRIAL"/>
    <property type="match status" value="1"/>
</dbReference>
<dbReference type="GO" id="GO:0009330">
    <property type="term" value="C:DNA topoisomerase type II (double strand cut, ATP-hydrolyzing) complex"/>
    <property type="evidence" value="ECO:0007669"/>
    <property type="project" value="TreeGrafter"/>
</dbReference>
<dbReference type="NCBIfam" id="TIGR01443">
    <property type="entry name" value="intein_Cterm"/>
    <property type="match status" value="1"/>
</dbReference>
<keyword evidence="10 12" id="KW-0238">DNA-binding</keyword>
<evidence type="ECO:0000259" key="15">
    <source>
        <dbReference type="PROSITE" id="PS52040"/>
    </source>
</evidence>
<evidence type="ECO:0000313" key="16">
    <source>
        <dbReference type="EMBL" id="BCI92445.1"/>
    </source>
</evidence>
<evidence type="ECO:0000256" key="4">
    <source>
        <dbReference type="ARBA" id="ARBA00022490"/>
    </source>
</evidence>
<dbReference type="PROSITE" id="PS52040">
    <property type="entry name" value="TOPO_IIA"/>
    <property type="match status" value="1"/>
</dbReference>
<dbReference type="InterPro" id="IPR036844">
    <property type="entry name" value="Hint_dom_sf"/>
</dbReference>
<dbReference type="GO" id="GO:0005737">
    <property type="term" value="C:cytoplasm"/>
    <property type="evidence" value="ECO:0007669"/>
    <property type="project" value="TreeGrafter"/>
</dbReference>
<dbReference type="EMBL" id="AP023343">
    <property type="protein sequence ID" value="BCI92445.1"/>
    <property type="molecule type" value="Genomic_DNA"/>
</dbReference>
<dbReference type="InterPro" id="IPR013758">
    <property type="entry name" value="Topo_IIA_A/C_ab"/>
</dbReference>
<dbReference type="InterPro" id="IPR004042">
    <property type="entry name" value="Intein_endonuc_central"/>
</dbReference>
<feature type="coiled-coil region" evidence="13">
    <location>
        <begin position="587"/>
        <end position="614"/>
    </location>
</feature>
<comment type="similarity">
    <text evidence="2">Belongs to the type II topoisomerase GyrA/ParC subunit family.</text>
</comment>
<feature type="domain" description="DOD-type homing endonuclease" evidence="14">
    <location>
        <begin position="16"/>
        <end position="114"/>
    </location>
</feature>
<dbReference type="AlphaFoldDB" id="A0A7G1IRP4"/>
<sequence length="704" mass="78632">MVARAYDAVVGGKRDVYQQTIASGSLQHTLYTQNVTALKQSRLWQILGMRSADTYVPEWMWHSPAAVKRVFLQALFEGDGSCSRRPHNTIQISYNTVSKQLAMDVQQMLLEFGVISRRYLHAAGEYKVVITDRAQAELFAKQIGFGGAKQTELSKILAAMPPCAGRDSDHVPGLARFIRRHCGSRWVDKEWLHKHNIDRLSRWRGDGAEILSHIADPDVRTIATDLTDGRFYYARVASVTDAGVQPVYSLRVDTDDHAFLTNGFVSHNTEARLTPLAMEMLREIDEETVDFIPNYDGRVQEPTVLPSRFPNLLANGSGGIAVGMATNIPPHNLRELADAVFWALDNYDADEETTLAAVMERVKGPDFPTAGLIVGSQGIADAYKTGRGSIRMRGVVEVEEDSRGRTSLVITELPYQVNHDNFITSIAEQVRDGKLAGIANIEDQGSERVGVRIVVELKRDAVAKVVLNNLYKHTQLQTSFGANMLSIVDGVPRTLRLDQMIRYYVEHQLDVIIRRTRYRLRKANERAHILRGLVKALDALDEVIALIRASETVDIARAGLIELLDIDEIQAQAILDMQLRRLAALERQRIVDDLAKIEAEIADLEDILAKPERQRGIVRDELGEIVDKHGDDRRTRIVAADGDVSDEDLIAREDVVVTITETGYAKRTKTDLYRSQKRGGKGVQGAGLKQDDIVAHFFVCSTHD</sequence>
<dbReference type="InterPro" id="IPR002205">
    <property type="entry name" value="Topo_IIA_dom_A"/>
</dbReference>
<dbReference type="SMART" id="SM00305">
    <property type="entry name" value="HintC"/>
    <property type="match status" value="1"/>
</dbReference>
<evidence type="ECO:0000256" key="3">
    <source>
        <dbReference type="ARBA" id="ARBA00012895"/>
    </source>
</evidence>
<dbReference type="InterPro" id="IPR006142">
    <property type="entry name" value="INTEIN"/>
</dbReference>
<evidence type="ECO:0000256" key="1">
    <source>
        <dbReference type="ARBA" id="ARBA00000185"/>
    </source>
</evidence>
<evidence type="ECO:0000256" key="6">
    <source>
        <dbReference type="ARBA" id="ARBA00022813"/>
    </source>
</evidence>
<dbReference type="Gene3D" id="3.10.28.10">
    <property type="entry name" value="Homing endonucleases"/>
    <property type="match status" value="1"/>
</dbReference>
<dbReference type="SUPFAM" id="SSF55608">
    <property type="entry name" value="Homing endonucleases"/>
    <property type="match status" value="1"/>
</dbReference>
<dbReference type="SMART" id="SM00434">
    <property type="entry name" value="TOP4c"/>
    <property type="match status" value="1"/>
</dbReference>
<evidence type="ECO:0000259" key="14">
    <source>
        <dbReference type="PROSITE" id="PS50819"/>
    </source>
</evidence>
<dbReference type="GO" id="GO:0016539">
    <property type="term" value="P:intein-mediated protein splicing"/>
    <property type="evidence" value="ECO:0007669"/>
    <property type="project" value="InterPro"/>
</dbReference>
<dbReference type="Gene3D" id="2.120.10.90">
    <property type="entry name" value="DNA gyrase/topoisomerase IV, subunit A, C-terminal"/>
    <property type="match status" value="1"/>
</dbReference>
<dbReference type="SUPFAM" id="SSF101904">
    <property type="entry name" value="GyrA/ParC C-terminal domain-like"/>
    <property type="match status" value="1"/>
</dbReference>
<evidence type="ECO:0000256" key="12">
    <source>
        <dbReference type="PROSITE-ProRule" id="PRU01384"/>
    </source>
</evidence>
<dbReference type="Pfam" id="PF03989">
    <property type="entry name" value="DNA_gyraseA_C"/>
    <property type="match status" value="1"/>
</dbReference>
<evidence type="ECO:0000256" key="5">
    <source>
        <dbReference type="ARBA" id="ARBA00022741"/>
    </source>
</evidence>
<dbReference type="GO" id="GO:0004519">
    <property type="term" value="F:endonuclease activity"/>
    <property type="evidence" value="ECO:0007669"/>
    <property type="project" value="InterPro"/>
</dbReference>
<gene>
    <name evidence="16" type="ORF">NIIDMKKI_76510</name>
</gene>
<keyword evidence="17" id="KW-1185">Reference proteome</keyword>
<dbReference type="GO" id="GO:0034335">
    <property type="term" value="F:DNA negative supercoiling activity"/>
    <property type="evidence" value="ECO:0007669"/>
    <property type="project" value="UniProtKB-ARBA"/>
</dbReference>
<dbReference type="FunFam" id="3.30.1360.40:FF:000008">
    <property type="entry name" value="DNA topoisomerase (ATP-hydrolyzing)"/>
    <property type="match status" value="1"/>
</dbReference>
<dbReference type="FunFam" id="1.10.268.10:FF:000001">
    <property type="entry name" value="DNA gyrase subunit A"/>
    <property type="match status" value="1"/>
</dbReference>
<comment type="catalytic activity">
    <reaction evidence="1 12">
        <text>ATP-dependent breakage, passage and rejoining of double-stranded DNA.</text>
        <dbReference type="EC" id="5.6.2.2"/>
    </reaction>
</comment>
<keyword evidence="13" id="KW-0175">Coiled coil</keyword>
<dbReference type="Gene3D" id="3.30.1360.40">
    <property type="match status" value="1"/>
</dbReference>
<dbReference type="EC" id="5.6.2.2" evidence="3"/>
<feature type="active site" description="O-(5'-phospho-DNA)-tyrosine intermediate" evidence="12">
    <location>
        <position position="6"/>
    </location>
</feature>
<dbReference type="InterPro" id="IPR003586">
    <property type="entry name" value="Hint_dom_C"/>
</dbReference>
<evidence type="ECO:0000256" key="8">
    <source>
        <dbReference type="ARBA" id="ARBA00023000"/>
    </source>
</evidence>
<accession>A0A7G1IRP4</accession>
<dbReference type="InterPro" id="IPR004860">
    <property type="entry name" value="LAGLIDADG_dom"/>
</dbReference>
<evidence type="ECO:0000256" key="7">
    <source>
        <dbReference type="ARBA" id="ARBA00022840"/>
    </source>
</evidence>
<feature type="domain" description="Topo IIA-type catalytic" evidence="15">
    <location>
        <begin position="1"/>
        <end position="649"/>
    </location>
</feature>
<dbReference type="GO" id="GO:0005524">
    <property type="term" value="F:ATP binding"/>
    <property type="evidence" value="ECO:0007669"/>
    <property type="project" value="UniProtKB-KW"/>
</dbReference>
<dbReference type="InterPro" id="IPR050220">
    <property type="entry name" value="Type_II_DNA_Topoisomerases"/>
</dbReference>
<dbReference type="GO" id="GO:0006265">
    <property type="term" value="P:DNA topological change"/>
    <property type="evidence" value="ECO:0007669"/>
    <property type="project" value="UniProtKB-UniRule"/>
</dbReference>
<dbReference type="CDD" id="cd00187">
    <property type="entry name" value="TOP4c"/>
    <property type="match status" value="1"/>
</dbReference>
<evidence type="ECO:0000256" key="2">
    <source>
        <dbReference type="ARBA" id="ARBA00008263"/>
    </source>
</evidence>
<keyword evidence="8" id="KW-0651">Protein splicing</keyword>
<dbReference type="PRINTS" id="PR00379">
    <property type="entry name" value="INTEIN"/>
</dbReference>
<organism evidence="16 17">
    <name type="scientific">Mycobacterium kansasii</name>
    <dbReference type="NCBI Taxonomy" id="1768"/>
    <lineage>
        <taxon>Bacteria</taxon>
        <taxon>Bacillati</taxon>
        <taxon>Actinomycetota</taxon>
        <taxon>Actinomycetes</taxon>
        <taxon>Mycobacteriales</taxon>
        <taxon>Mycobacteriaceae</taxon>
        <taxon>Mycobacterium</taxon>
    </lineage>
</organism>